<gene>
    <name evidence="2" type="ORF">GRI43_13595</name>
</gene>
<dbReference type="EMBL" id="WTYP01000002">
    <property type="protein sequence ID" value="MXP48422.1"/>
    <property type="molecule type" value="Genomic_DNA"/>
</dbReference>
<feature type="chain" id="PRO_5026134829" description="SH3 domain-containing protein" evidence="1">
    <location>
        <begin position="25"/>
        <end position="334"/>
    </location>
</feature>
<accession>A0A6I4V9C1</accession>
<reference evidence="2 3" key="1">
    <citation type="submission" date="2019-12" db="EMBL/GenBank/DDBJ databases">
        <title>Genomic-based taxomic classification of the family Erythrobacteraceae.</title>
        <authorList>
            <person name="Xu L."/>
        </authorList>
    </citation>
    <scope>NUCLEOTIDE SEQUENCE [LARGE SCALE GENOMIC DNA]</scope>
    <source>
        <strain evidence="2 3">SW-109</strain>
    </source>
</reference>
<organism evidence="2 3">
    <name type="scientific">Pontixanthobacter luteolus</name>
    <dbReference type="NCBI Taxonomy" id="295089"/>
    <lineage>
        <taxon>Bacteria</taxon>
        <taxon>Pseudomonadati</taxon>
        <taxon>Pseudomonadota</taxon>
        <taxon>Alphaproteobacteria</taxon>
        <taxon>Sphingomonadales</taxon>
        <taxon>Erythrobacteraceae</taxon>
        <taxon>Pontixanthobacter</taxon>
    </lineage>
</organism>
<evidence type="ECO:0000313" key="2">
    <source>
        <dbReference type="EMBL" id="MXP48422.1"/>
    </source>
</evidence>
<keyword evidence="3" id="KW-1185">Reference proteome</keyword>
<dbReference type="RefSeq" id="WP_160731607.1">
    <property type="nucleotide sequence ID" value="NZ_WTYP01000002.1"/>
</dbReference>
<protein>
    <recommendedName>
        <fullName evidence="4">SH3 domain-containing protein</fullName>
    </recommendedName>
</protein>
<evidence type="ECO:0000313" key="3">
    <source>
        <dbReference type="Proteomes" id="UP000471435"/>
    </source>
</evidence>
<keyword evidence="1" id="KW-0732">Signal</keyword>
<feature type="signal peptide" evidence="1">
    <location>
        <begin position="1"/>
        <end position="24"/>
    </location>
</feature>
<evidence type="ECO:0008006" key="4">
    <source>
        <dbReference type="Google" id="ProtNLM"/>
    </source>
</evidence>
<name>A0A6I4V9C1_9SPHN</name>
<proteinExistence type="predicted"/>
<sequence length="334" mass="34763">MQSRILLAVFAGCAALIVSAPAQAGSKHRPVQLVKCDEPIGSAAIIEGDARSWVDKKLGSPKALITALAQQSGCFSGFDPSTGEKADFLLSIVAGDQVEVATATSLNSDRMATAAAIAQNSGRGAGLGTVGDVAGMIPLAGAVMNGLAGMVGIGKKKTVVTGLTLSSTLDGQPIAAGTGLVQQTKLKFHDDDDDAMARLPEGYWMTGVEAATNGLHYTKKEDGREMVHGFVMAFNNLVSQARAMGVGQIEEPPPVEEFAEAADEIVEVNPDPEPVVVRVAAPSALYLEPDRTAEEVRAIRPGNELTVIGGLEGIFLPVRDPYGVLGWVSVEDLE</sequence>
<comment type="caution">
    <text evidence="2">The sequence shown here is derived from an EMBL/GenBank/DDBJ whole genome shotgun (WGS) entry which is preliminary data.</text>
</comment>
<evidence type="ECO:0000256" key="1">
    <source>
        <dbReference type="SAM" id="SignalP"/>
    </source>
</evidence>
<dbReference type="OrthoDB" id="7201328at2"/>
<dbReference type="Proteomes" id="UP000471435">
    <property type="component" value="Unassembled WGS sequence"/>
</dbReference>
<dbReference type="AlphaFoldDB" id="A0A6I4V9C1"/>